<dbReference type="AlphaFoldDB" id="A0AAV0VP15"/>
<organism evidence="2 3">
    <name type="scientific">Macrosiphum euphorbiae</name>
    <name type="common">potato aphid</name>
    <dbReference type="NCBI Taxonomy" id="13131"/>
    <lineage>
        <taxon>Eukaryota</taxon>
        <taxon>Metazoa</taxon>
        <taxon>Ecdysozoa</taxon>
        <taxon>Arthropoda</taxon>
        <taxon>Hexapoda</taxon>
        <taxon>Insecta</taxon>
        <taxon>Pterygota</taxon>
        <taxon>Neoptera</taxon>
        <taxon>Paraneoptera</taxon>
        <taxon>Hemiptera</taxon>
        <taxon>Sternorrhyncha</taxon>
        <taxon>Aphidomorpha</taxon>
        <taxon>Aphidoidea</taxon>
        <taxon>Aphididae</taxon>
        <taxon>Macrosiphini</taxon>
        <taxon>Macrosiphum</taxon>
    </lineage>
</organism>
<proteinExistence type="predicted"/>
<feature type="region of interest" description="Disordered" evidence="1">
    <location>
        <begin position="167"/>
        <end position="193"/>
    </location>
</feature>
<gene>
    <name evidence="2" type="ORF">MEUPH1_LOCUS1654</name>
</gene>
<protein>
    <submittedName>
        <fullName evidence="2">Uncharacterized protein</fullName>
    </submittedName>
</protein>
<reference evidence="2 3" key="1">
    <citation type="submission" date="2023-01" db="EMBL/GenBank/DDBJ databases">
        <authorList>
            <person name="Whitehead M."/>
        </authorList>
    </citation>
    <scope>NUCLEOTIDE SEQUENCE [LARGE SCALE GENOMIC DNA]</scope>
</reference>
<accession>A0AAV0VP15</accession>
<sequence>MTCGIYHAGRIPGANGRVQLNTTSDDDGSTTTHLRHYSCVLLDFGYSHVLKTLRIGRGVRGRRSVLTPADPPNDVCARPDFHHDVLLHQVETHGDQGHAQHQVHGTQYEAQLDNGTGAAAVTGTRTGTGAGARTDAGAGAGDAVARHEVAEPDGAQRYEAEVRPVEELPGLPFGEQYGASGNVPLRGKKNEIN</sequence>
<name>A0AAV0VP15_9HEMI</name>
<dbReference type="EMBL" id="CARXXK010000001">
    <property type="protein sequence ID" value="CAI6344531.1"/>
    <property type="molecule type" value="Genomic_DNA"/>
</dbReference>
<evidence type="ECO:0000256" key="1">
    <source>
        <dbReference type="SAM" id="MobiDB-lite"/>
    </source>
</evidence>
<dbReference type="Proteomes" id="UP001160148">
    <property type="component" value="Unassembled WGS sequence"/>
</dbReference>
<evidence type="ECO:0000313" key="2">
    <source>
        <dbReference type="EMBL" id="CAI6344531.1"/>
    </source>
</evidence>
<keyword evidence="3" id="KW-1185">Reference proteome</keyword>
<evidence type="ECO:0000313" key="3">
    <source>
        <dbReference type="Proteomes" id="UP001160148"/>
    </source>
</evidence>
<comment type="caution">
    <text evidence="2">The sequence shown here is derived from an EMBL/GenBank/DDBJ whole genome shotgun (WGS) entry which is preliminary data.</text>
</comment>